<dbReference type="Gene3D" id="3.20.20.80">
    <property type="entry name" value="Glycosidases"/>
    <property type="match status" value="1"/>
</dbReference>
<dbReference type="SUPFAM" id="SSF51445">
    <property type="entry name" value="(Trans)glycosidases"/>
    <property type="match status" value="1"/>
</dbReference>
<evidence type="ECO:0000256" key="2">
    <source>
        <dbReference type="ARBA" id="ARBA00010838"/>
    </source>
</evidence>
<organism evidence="11 12">
    <name type="scientific">Herrania umbratica</name>
    <dbReference type="NCBI Taxonomy" id="108875"/>
    <lineage>
        <taxon>Eukaryota</taxon>
        <taxon>Viridiplantae</taxon>
        <taxon>Streptophyta</taxon>
        <taxon>Embryophyta</taxon>
        <taxon>Tracheophyta</taxon>
        <taxon>Spermatophyta</taxon>
        <taxon>Magnoliopsida</taxon>
        <taxon>eudicotyledons</taxon>
        <taxon>Gunneridae</taxon>
        <taxon>Pentapetalae</taxon>
        <taxon>rosids</taxon>
        <taxon>malvids</taxon>
        <taxon>Malvales</taxon>
        <taxon>Malvaceae</taxon>
        <taxon>Byttnerioideae</taxon>
        <taxon>Herrania</taxon>
    </lineage>
</organism>
<evidence type="ECO:0000256" key="5">
    <source>
        <dbReference type="ARBA" id="ARBA00022801"/>
    </source>
</evidence>
<evidence type="ECO:0000256" key="9">
    <source>
        <dbReference type="SAM" id="Phobius"/>
    </source>
</evidence>
<evidence type="ECO:0000256" key="4">
    <source>
        <dbReference type="ARBA" id="ARBA00022729"/>
    </source>
</evidence>
<dbReference type="InterPro" id="IPR001360">
    <property type="entry name" value="Glyco_hydro_1"/>
</dbReference>
<evidence type="ECO:0000256" key="1">
    <source>
        <dbReference type="ARBA" id="ARBA00000448"/>
    </source>
</evidence>
<dbReference type="PANTHER" id="PTHR10353:SF29">
    <property type="entry name" value="BETA-GLUCOSIDASE 11"/>
    <property type="match status" value="1"/>
</dbReference>
<dbReference type="Pfam" id="PF00232">
    <property type="entry name" value="Glyco_hydro_1"/>
    <property type="match status" value="2"/>
</dbReference>
<dbReference type="Proteomes" id="UP000504621">
    <property type="component" value="Unplaced"/>
</dbReference>
<comment type="catalytic activity">
    <reaction evidence="1">
        <text>Hydrolysis of terminal, non-reducing beta-D-glucosyl residues with release of beta-D-glucose.</text>
        <dbReference type="EC" id="3.2.1.21"/>
    </reaction>
</comment>
<name>A0A6J1A316_9ROSI</name>
<dbReference type="AlphaFoldDB" id="A0A6J1A316"/>
<dbReference type="InterPro" id="IPR033132">
    <property type="entry name" value="GH_1_N_CS"/>
</dbReference>
<keyword evidence="11" id="KW-1185">Reference proteome</keyword>
<proteinExistence type="inferred from homology"/>
<evidence type="ECO:0000313" key="12">
    <source>
        <dbReference type="RefSeq" id="XP_021281059.1"/>
    </source>
</evidence>
<dbReference type="GO" id="GO:0008422">
    <property type="term" value="F:beta-glucosidase activity"/>
    <property type="evidence" value="ECO:0007669"/>
    <property type="project" value="UniProtKB-EC"/>
</dbReference>
<keyword evidence="9" id="KW-0472">Membrane</keyword>
<dbReference type="GeneID" id="110414286"/>
<evidence type="ECO:0000256" key="10">
    <source>
        <dbReference type="SAM" id="SignalP"/>
    </source>
</evidence>
<dbReference type="PANTHER" id="PTHR10353">
    <property type="entry name" value="GLYCOSYL HYDROLASE"/>
    <property type="match status" value="1"/>
</dbReference>
<evidence type="ECO:0000256" key="8">
    <source>
        <dbReference type="RuleBase" id="RU003690"/>
    </source>
</evidence>
<dbReference type="RefSeq" id="XP_021281059.1">
    <property type="nucleotide sequence ID" value="XM_021425384.1"/>
</dbReference>
<evidence type="ECO:0000313" key="11">
    <source>
        <dbReference type="Proteomes" id="UP000504621"/>
    </source>
</evidence>
<evidence type="ECO:0000256" key="6">
    <source>
        <dbReference type="ARBA" id="ARBA00023180"/>
    </source>
</evidence>
<dbReference type="FunFam" id="3.20.20.80:FF:000069">
    <property type="entry name" value="Beta-glucosidase 1"/>
    <property type="match status" value="1"/>
</dbReference>
<keyword evidence="5" id="KW-0378">Hydrolase</keyword>
<keyword evidence="6" id="KW-0325">Glycoprotein</keyword>
<keyword evidence="7" id="KW-0326">Glycosidase</keyword>
<dbReference type="EC" id="3.2.1.21" evidence="3"/>
<keyword evidence="9" id="KW-1133">Transmembrane helix</keyword>
<feature type="signal peptide" evidence="10">
    <location>
        <begin position="1"/>
        <end position="21"/>
    </location>
</feature>
<dbReference type="GO" id="GO:0005975">
    <property type="term" value="P:carbohydrate metabolic process"/>
    <property type="evidence" value="ECO:0007669"/>
    <property type="project" value="InterPro"/>
</dbReference>
<comment type="similarity">
    <text evidence="2 8">Belongs to the glycosyl hydrolase 1 family.</text>
</comment>
<dbReference type="PRINTS" id="PR00131">
    <property type="entry name" value="GLHYDRLASE1"/>
</dbReference>
<feature type="transmembrane region" description="Helical" evidence="9">
    <location>
        <begin position="254"/>
        <end position="273"/>
    </location>
</feature>
<dbReference type="InterPro" id="IPR017853">
    <property type="entry name" value="GH"/>
</dbReference>
<dbReference type="OrthoDB" id="65569at2759"/>
<keyword evidence="4 10" id="KW-0732">Signal</keyword>
<gene>
    <name evidence="12" type="primary">LOC110414286</name>
</gene>
<sequence length="540" mass="60985">MRSLIFLLIRILLHVPIAVLGADKYSRYDFPPGFVFGSATAAYQVEGAASEDGRTPSIWDTFAHAGYADGATGDVAVDQYHKYKEDVKLMAEMGLDAYRFSISWSRLIPNGRGPLNPKGVQYYNNLINELISHGIQPHVTLNNADLPQALEDEYGGWINRKIVKDFTAYANVCFREFGDRVSYWTTVNEPNVFAIGGYDQGIVPPRHCSTPFGINCTRGDSPTEPYTVVHNILLAHASAARLYKRNYQVLISKLFISIILLTYQSFAFIGAIYDMQEKQNGFIGISIYTLGAIPNSNSTEDAMAAQRLNDFYIGWIANPLVFGDYPDIMKEIVGSRIPTFTNHESELVRGSFDFLGVIHYTTCYVEDDPGALVLKQRDFNIDVAAKIKNMEDIFLDSEYPILPWGLQVVLEYIKQVYDNPPLYILENGQRTQRNSTLEDTSRVEYLQAYIGSVLDAVRNGSDTRGYFSWSFLDVLEILDGYRSSFGFYYVDLDDPDLKRQPKLSKYWYSHFLKGGSVSSDKVIELKNNFSALSPGHFLQQ</sequence>
<accession>A0A6J1A316</accession>
<dbReference type="PROSITE" id="PS00653">
    <property type="entry name" value="GLYCOSYL_HYDROL_F1_2"/>
    <property type="match status" value="1"/>
</dbReference>
<evidence type="ECO:0000256" key="3">
    <source>
        <dbReference type="ARBA" id="ARBA00012744"/>
    </source>
</evidence>
<evidence type="ECO:0000256" key="7">
    <source>
        <dbReference type="ARBA" id="ARBA00023295"/>
    </source>
</evidence>
<feature type="chain" id="PRO_5027107134" description="beta-glucosidase" evidence="10">
    <location>
        <begin position="22"/>
        <end position="540"/>
    </location>
</feature>
<keyword evidence="9" id="KW-0812">Transmembrane</keyword>
<reference evidence="12" key="1">
    <citation type="submission" date="2025-08" db="UniProtKB">
        <authorList>
            <consortium name="RefSeq"/>
        </authorList>
    </citation>
    <scope>IDENTIFICATION</scope>
    <source>
        <tissue evidence="12">Leaf</tissue>
    </source>
</reference>
<protein>
    <recommendedName>
        <fullName evidence="3">beta-glucosidase</fullName>
        <ecNumber evidence="3">3.2.1.21</ecNumber>
    </recommendedName>
</protein>